<dbReference type="Proteomes" id="UP000182229">
    <property type="component" value="Unassembled WGS sequence"/>
</dbReference>
<dbReference type="SUPFAM" id="SSF101874">
    <property type="entry name" value="YceI-like"/>
    <property type="match status" value="1"/>
</dbReference>
<evidence type="ECO:0000313" key="3">
    <source>
        <dbReference type="EMBL" id="OJH40189.1"/>
    </source>
</evidence>
<name>A0A1L9BD68_9BACT</name>
<dbReference type="Pfam" id="PF04264">
    <property type="entry name" value="YceI"/>
    <property type="match status" value="1"/>
</dbReference>
<dbReference type="SMART" id="SM00867">
    <property type="entry name" value="YceI"/>
    <property type="match status" value="1"/>
</dbReference>
<feature type="chain" id="PRO_5012001756" evidence="1">
    <location>
        <begin position="23"/>
        <end position="215"/>
    </location>
</feature>
<dbReference type="InterPro" id="IPR007372">
    <property type="entry name" value="Lipid/polyisoprenoid-bd_YceI"/>
</dbReference>
<evidence type="ECO:0000256" key="1">
    <source>
        <dbReference type="SAM" id="SignalP"/>
    </source>
</evidence>
<accession>A0A1L9BD68</accession>
<feature type="signal peptide" evidence="1">
    <location>
        <begin position="1"/>
        <end position="22"/>
    </location>
</feature>
<keyword evidence="4" id="KW-1185">Reference proteome</keyword>
<comment type="caution">
    <text evidence="3">The sequence shown here is derived from an EMBL/GenBank/DDBJ whole genome shotgun (WGS) entry which is preliminary data.</text>
</comment>
<sequence>MKMFMKSAVAALVLAAPSLAFATEYVIDSGHSSASFAVKHMMVSTVRGAFSKVTGTANIDEKDLTKSTIEATIDATTINTNEPKRDEHLRGSDFFDTAKYPTITFKSTKVAKAGKNLKVTGDLTMHGVTKPVVLDVEGFTTESKDPWGNFKRGGSATTKINRKDFGLSWNSAIETGGVAVGEEVTITIDLELNKKQEAAPAAAAPAAAPAAKSTK</sequence>
<dbReference type="PANTHER" id="PTHR34406">
    <property type="entry name" value="PROTEIN YCEI"/>
    <property type="match status" value="1"/>
</dbReference>
<evidence type="ECO:0000259" key="2">
    <source>
        <dbReference type="SMART" id="SM00867"/>
    </source>
</evidence>
<evidence type="ECO:0000313" key="4">
    <source>
        <dbReference type="Proteomes" id="UP000182229"/>
    </source>
</evidence>
<reference evidence="3 4" key="2">
    <citation type="submission" date="2016-12" db="EMBL/GenBank/DDBJ databases">
        <title>Draft Genome Sequence of Cystobacter ferrugineus Strain Cbfe23.</title>
        <authorList>
            <person name="Akbar S."/>
            <person name="Dowd S.E."/>
            <person name="Stevens D.C."/>
        </authorList>
    </citation>
    <scope>NUCLEOTIDE SEQUENCE [LARGE SCALE GENOMIC DNA]</scope>
    <source>
        <strain evidence="3 4">Cbfe23</strain>
    </source>
</reference>
<dbReference type="OrthoDB" id="9811006at2"/>
<reference evidence="4" key="1">
    <citation type="submission" date="2016-11" db="EMBL/GenBank/DDBJ databases">
        <authorList>
            <person name="Shukria A."/>
            <person name="Stevens D.C."/>
        </authorList>
    </citation>
    <scope>NUCLEOTIDE SEQUENCE [LARGE SCALE GENOMIC DNA]</scope>
    <source>
        <strain evidence="4">Cbfe23</strain>
    </source>
</reference>
<dbReference type="EMBL" id="MPIN01000003">
    <property type="protein sequence ID" value="OJH40189.1"/>
    <property type="molecule type" value="Genomic_DNA"/>
</dbReference>
<keyword evidence="1" id="KW-0732">Signal</keyword>
<dbReference type="Gene3D" id="2.40.128.110">
    <property type="entry name" value="Lipid/polyisoprenoid-binding, YceI-like"/>
    <property type="match status" value="1"/>
</dbReference>
<feature type="domain" description="Lipid/polyisoprenoid-binding YceI-like" evidence="2">
    <location>
        <begin position="24"/>
        <end position="193"/>
    </location>
</feature>
<dbReference type="InterPro" id="IPR036761">
    <property type="entry name" value="TTHA0802/YceI-like_sf"/>
</dbReference>
<gene>
    <name evidence="3" type="ORF">BON30_14145</name>
</gene>
<dbReference type="RefSeq" id="WP_071898823.1">
    <property type="nucleotide sequence ID" value="NZ_MPIN01000003.1"/>
</dbReference>
<dbReference type="PANTHER" id="PTHR34406:SF1">
    <property type="entry name" value="PROTEIN YCEI"/>
    <property type="match status" value="1"/>
</dbReference>
<proteinExistence type="predicted"/>
<protein>
    <submittedName>
        <fullName evidence="3">Protein yceI</fullName>
    </submittedName>
</protein>
<dbReference type="STRING" id="83449.BON30_14145"/>
<organism evidence="3 4">
    <name type="scientific">Cystobacter ferrugineus</name>
    <dbReference type="NCBI Taxonomy" id="83449"/>
    <lineage>
        <taxon>Bacteria</taxon>
        <taxon>Pseudomonadati</taxon>
        <taxon>Myxococcota</taxon>
        <taxon>Myxococcia</taxon>
        <taxon>Myxococcales</taxon>
        <taxon>Cystobacterineae</taxon>
        <taxon>Archangiaceae</taxon>
        <taxon>Cystobacter</taxon>
    </lineage>
</organism>
<dbReference type="AlphaFoldDB" id="A0A1L9BD68"/>